<feature type="active site" description="Proton donor" evidence="2">
    <location>
        <position position="526"/>
    </location>
</feature>
<proteinExistence type="inferred from homology"/>
<dbReference type="InterPro" id="IPR000172">
    <property type="entry name" value="GMC_OxRdtase_N"/>
</dbReference>
<feature type="active site" description="Proton acceptor" evidence="2">
    <location>
        <position position="570"/>
    </location>
</feature>
<name>A0A336LQK7_CULSO</name>
<evidence type="ECO:0000256" key="3">
    <source>
        <dbReference type="PIRSR" id="PIRSR000137-2"/>
    </source>
</evidence>
<accession>A0A336LQK7</accession>
<dbReference type="SUPFAM" id="SSF51905">
    <property type="entry name" value="FAD/NAD(P)-binding domain"/>
    <property type="match status" value="1"/>
</dbReference>
<keyword evidence="3 4" id="KW-0274">FAD</keyword>
<dbReference type="PANTHER" id="PTHR11552:SF208">
    <property type="entry name" value="RE36204P-RELATED"/>
    <property type="match status" value="1"/>
</dbReference>
<dbReference type="OMA" id="QAATIIM"/>
<organism evidence="9">
    <name type="scientific">Culicoides sonorensis</name>
    <name type="common">Biting midge</name>
    <dbReference type="NCBI Taxonomy" id="179676"/>
    <lineage>
        <taxon>Eukaryota</taxon>
        <taxon>Metazoa</taxon>
        <taxon>Ecdysozoa</taxon>
        <taxon>Arthropoda</taxon>
        <taxon>Hexapoda</taxon>
        <taxon>Insecta</taxon>
        <taxon>Pterygota</taxon>
        <taxon>Neoptera</taxon>
        <taxon>Endopterygota</taxon>
        <taxon>Diptera</taxon>
        <taxon>Nematocera</taxon>
        <taxon>Chironomoidea</taxon>
        <taxon>Ceratopogonidae</taxon>
        <taxon>Ceratopogoninae</taxon>
        <taxon>Culicoides</taxon>
        <taxon>Monoculicoides</taxon>
    </lineage>
</organism>
<dbReference type="GO" id="GO:0016614">
    <property type="term" value="F:oxidoreductase activity, acting on CH-OH group of donors"/>
    <property type="evidence" value="ECO:0007669"/>
    <property type="project" value="InterPro"/>
</dbReference>
<keyword evidence="5" id="KW-0732">Signal</keyword>
<evidence type="ECO:0000313" key="8">
    <source>
        <dbReference type="EMBL" id="SSW99974.1"/>
    </source>
</evidence>
<dbReference type="EMBL" id="UFQT01000117">
    <property type="protein sequence ID" value="SSX20354.1"/>
    <property type="molecule type" value="Genomic_DNA"/>
</dbReference>
<dbReference type="InterPro" id="IPR012132">
    <property type="entry name" value="GMC_OxRdtase"/>
</dbReference>
<dbReference type="VEuPathDB" id="VectorBase:CSON001188"/>
<dbReference type="InterPro" id="IPR036188">
    <property type="entry name" value="FAD/NAD-bd_sf"/>
</dbReference>
<evidence type="ECO:0000256" key="5">
    <source>
        <dbReference type="SAM" id="SignalP"/>
    </source>
</evidence>
<feature type="domain" description="Glucose-methanol-choline oxidoreductase N-terminal" evidence="7">
    <location>
        <begin position="284"/>
        <end position="298"/>
    </location>
</feature>
<evidence type="ECO:0000313" key="9">
    <source>
        <dbReference type="EMBL" id="SSX20354.1"/>
    </source>
</evidence>
<dbReference type="SUPFAM" id="SSF54373">
    <property type="entry name" value="FAD-linked reductases, C-terminal domain"/>
    <property type="match status" value="1"/>
</dbReference>
<dbReference type="PROSITE" id="PS00623">
    <property type="entry name" value="GMC_OXRED_1"/>
    <property type="match status" value="1"/>
</dbReference>
<feature type="domain" description="Glucose-methanol-choline oxidoreductase N-terminal" evidence="6">
    <location>
        <begin position="106"/>
        <end position="129"/>
    </location>
</feature>
<dbReference type="Pfam" id="PF00732">
    <property type="entry name" value="GMC_oxred_N"/>
    <property type="match status" value="1"/>
</dbReference>
<keyword evidence="4" id="KW-0285">Flavoprotein</keyword>
<dbReference type="Gene3D" id="3.50.50.60">
    <property type="entry name" value="FAD/NAD(P)-binding domain"/>
    <property type="match status" value="1"/>
</dbReference>
<sequence>MKILLLLSLFSFGDQILAQTLYGTFDFIVVGAGSAGSIIATRLSENSSVTVLVIEAGTNLDQKFQDVPLAAVQQQRDPTFDWMYTSVAQPDSCLGMTDQSCAYPRGKGLGGSSQINAMMYVRGNKADYDQWAAEGCTGWDYDSLLPYFKRNEGYKASGQPGKINASFHGTTGPMTTEFPKFRTDYSPAFVEGAKSLQMNEVDYNSINQIGVSYLLANTHYGRREDTGQEYLSELAWSRSNFYISLNSHVTKINFNGKTVTGVLFKRGTTIYKALITKELILCAGAINTPQILMHSGIGPSETLQAKGIPVLKDLPVGKFMDDHPAFFGPTYTTNSSTRSINYYEAYLDILGWSITGSTQLAIPYAIEGVFFNRTSNSSLPNGMPDYELMFTPASMATDRGTDQYKNMRITDELFNLVYGPLLNMNNDTISTLVMVLHPKSIGNVTIRDKNPFSKPIIYPNQFSDPADLDTMLEALRSAQRILTSEPFKKYDPKPYYLNIPGCSQYTFDSDDHWKCCFKYFASTMHHMVGTCRMGPATDPTAVVGPDLRVHGIYRLIVCDSSAMRDVNSGHTAAPVMAMAEKLSDMVKARYGL</sequence>
<evidence type="ECO:0000256" key="2">
    <source>
        <dbReference type="PIRSR" id="PIRSR000137-1"/>
    </source>
</evidence>
<dbReference type="PROSITE" id="PS00624">
    <property type="entry name" value="GMC_OXRED_2"/>
    <property type="match status" value="1"/>
</dbReference>
<feature type="binding site" evidence="3">
    <location>
        <position position="249"/>
    </location>
    <ligand>
        <name>FAD</name>
        <dbReference type="ChEBI" id="CHEBI:57692"/>
    </ligand>
</feature>
<reference evidence="9" key="2">
    <citation type="submission" date="2018-07" db="EMBL/GenBank/DDBJ databases">
        <authorList>
            <person name="Quirk P.G."/>
            <person name="Krulwich T.A."/>
        </authorList>
    </citation>
    <scope>NUCLEOTIDE SEQUENCE</scope>
</reference>
<feature type="chain" id="PRO_5036328620" evidence="5">
    <location>
        <begin position="19"/>
        <end position="592"/>
    </location>
</feature>
<evidence type="ECO:0000259" key="7">
    <source>
        <dbReference type="PROSITE" id="PS00624"/>
    </source>
</evidence>
<dbReference type="Gene3D" id="3.30.560.10">
    <property type="entry name" value="Glucose Oxidase, domain 3"/>
    <property type="match status" value="1"/>
</dbReference>
<dbReference type="AlphaFoldDB" id="A0A336LQK7"/>
<evidence type="ECO:0000256" key="4">
    <source>
        <dbReference type="RuleBase" id="RU003968"/>
    </source>
</evidence>
<gene>
    <name evidence="9" type="primary">CSON001188</name>
</gene>
<dbReference type="InterPro" id="IPR007867">
    <property type="entry name" value="GMC_OxRtase_C"/>
</dbReference>
<evidence type="ECO:0000259" key="6">
    <source>
        <dbReference type="PROSITE" id="PS00623"/>
    </source>
</evidence>
<reference evidence="8" key="1">
    <citation type="submission" date="2018-04" db="EMBL/GenBank/DDBJ databases">
        <authorList>
            <person name="Go L.Y."/>
            <person name="Mitchell J.A."/>
        </authorList>
    </citation>
    <scope>NUCLEOTIDE SEQUENCE</scope>
    <source>
        <tissue evidence="8">Whole organism</tissue>
    </source>
</reference>
<feature type="signal peptide" evidence="5">
    <location>
        <begin position="1"/>
        <end position="18"/>
    </location>
</feature>
<protein>
    <submittedName>
        <fullName evidence="9">CSON001188 protein</fullName>
    </submittedName>
</protein>
<dbReference type="GO" id="GO:0050660">
    <property type="term" value="F:flavin adenine dinucleotide binding"/>
    <property type="evidence" value="ECO:0007669"/>
    <property type="project" value="InterPro"/>
</dbReference>
<dbReference type="PANTHER" id="PTHR11552">
    <property type="entry name" value="GLUCOSE-METHANOL-CHOLINE GMC OXIDOREDUCTASE"/>
    <property type="match status" value="1"/>
</dbReference>
<comment type="similarity">
    <text evidence="1 4">Belongs to the GMC oxidoreductase family.</text>
</comment>
<comment type="cofactor">
    <cofactor evidence="3">
        <name>FAD</name>
        <dbReference type="ChEBI" id="CHEBI:57692"/>
    </cofactor>
</comment>
<dbReference type="PIRSF" id="PIRSF000137">
    <property type="entry name" value="Alcohol_oxidase"/>
    <property type="match status" value="1"/>
</dbReference>
<dbReference type="EMBL" id="UFQS01000117">
    <property type="protein sequence ID" value="SSW99974.1"/>
    <property type="molecule type" value="Genomic_DNA"/>
</dbReference>
<dbReference type="Pfam" id="PF05199">
    <property type="entry name" value="GMC_oxred_C"/>
    <property type="match status" value="1"/>
</dbReference>
<evidence type="ECO:0000256" key="1">
    <source>
        <dbReference type="ARBA" id="ARBA00010790"/>
    </source>
</evidence>